<dbReference type="NCBIfam" id="TIGR02550">
    <property type="entry name" value="flagell_flgL"/>
    <property type="match status" value="1"/>
</dbReference>
<dbReference type="InterPro" id="IPR001029">
    <property type="entry name" value="Flagellin_N"/>
</dbReference>
<organism evidence="7 8">
    <name type="scientific">Pontibacillus halophilus JSM 076056 = DSM 19796</name>
    <dbReference type="NCBI Taxonomy" id="1385510"/>
    <lineage>
        <taxon>Bacteria</taxon>
        <taxon>Bacillati</taxon>
        <taxon>Bacillota</taxon>
        <taxon>Bacilli</taxon>
        <taxon>Bacillales</taxon>
        <taxon>Bacillaceae</taxon>
        <taxon>Pontibacillus</taxon>
    </lineage>
</organism>
<feature type="domain" description="Flagellin N-terminal" evidence="5">
    <location>
        <begin position="4"/>
        <end position="140"/>
    </location>
</feature>
<evidence type="ECO:0000256" key="3">
    <source>
        <dbReference type="ARBA" id="ARBA00023143"/>
    </source>
</evidence>
<keyword evidence="8" id="KW-1185">Reference proteome</keyword>
<keyword evidence="7" id="KW-0966">Cell projection</keyword>
<comment type="similarity">
    <text evidence="2">Belongs to the bacterial flagellin family.</text>
</comment>
<dbReference type="InterPro" id="IPR046358">
    <property type="entry name" value="Flagellin_C"/>
</dbReference>
<sequence length="292" mass="32611">MRVTQNMLSNNMLRNISNSYETMGKYQEQLSTGKKLTKPSDDPVSAVKGMSYRAQLTEIEQYERNMNEVHTWTENTDAALDETTGALQRLRELAVQASNGTYEEGQLKNIGAEVSQLKDHLEDLANTEVNGKYLFNGSDTKNQPVDTGATPSKYPNNTDEVRIEVSKGIKVDVNVKGESIFSEKLFDDLDKFINNLNGTGTGNMEESIADLDGHINNTVNERADLGARMNRIEFIEQRLDTQKVAATDMLSENEDAELEEVITKLKTQESIHRAALSVGSRVIQPTLVDFLK</sequence>
<dbReference type="InterPro" id="IPR001492">
    <property type="entry name" value="Flagellin"/>
</dbReference>
<dbReference type="SUPFAM" id="SSF64518">
    <property type="entry name" value="Phase 1 flagellin"/>
    <property type="match status" value="1"/>
</dbReference>
<dbReference type="EMBL" id="AVPE01000001">
    <property type="protein sequence ID" value="KGX93950.1"/>
    <property type="molecule type" value="Genomic_DNA"/>
</dbReference>
<comment type="caution">
    <text evidence="7">The sequence shown here is derived from an EMBL/GenBank/DDBJ whole genome shotgun (WGS) entry which is preliminary data.</text>
</comment>
<dbReference type="eggNOG" id="COG1344">
    <property type="taxonomic scope" value="Bacteria"/>
</dbReference>
<dbReference type="PANTHER" id="PTHR42792">
    <property type="entry name" value="FLAGELLIN"/>
    <property type="match status" value="1"/>
</dbReference>
<gene>
    <name evidence="7" type="ORF">N781_01870</name>
</gene>
<keyword evidence="7" id="KW-0282">Flagellum</keyword>
<feature type="compositionally biased region" description="Polar residues" evidence="4">
    <location>
        <begin position="137"/>
        <end position="157"/>
    </location>
</feature>
<keyword evidence="3" id="KW-0975">Bacterial flagellum</keyword>
<feature type="domain" description="Flagellin C-terminal" evidence="6">
    <location>
        <begin position="211"/>
        <end position="290"/>
    </location>
</feature>
<accession>A0A0A5GS13</accession>
<dbReference type="Proteomes" id="UP000030528">
    <property type="component" value="Unassembled WGS sequence"/>
</dbReference>
<evidence type="ECO:0000256" key="2">
    <source>
        <dbReference type="ARBA" id="ARBA00005709"/>
    </source>
</evidence>
<dbReference type="GO" id="GO:0005198">
    <property type="term" value="F:structural molecule activity"/>
    <property type="evidence" value="ECO:0007669"/>
    <property type="project" value="InterPro"/>
</dbReference>
<evidence type="ECO:0000259" key="5">
    <source>
        <dbReference type="Pfam" id="PF00669"/>
    </source>
</evidence>
<keyword evidence="7" id="KW-0969">Cilium</keyword>
<protein>
    <submittedName>
        <fullName evidence="7">Flagellar hook-associated protein FlgL</fullName>
    </submittedName>
</protein>
<evidence type="ECO:0000256" key="1">
    <source>
        <dbReference type="ARBA" id="ARBA00004365"/>
    </source>
</evidence>
<evidence type="ECO:0000313" key="7">
    <source>
        <dbReference type="EMBL" id="KGX93950.1"/>
    </source>
</evidence>
<dbReference type="InterPro" id="IPR013384">
    <property type="entry name" value="Flagell_FlgL"/>
</dbReference>
<comment type="subcellular location">
    <subcellularLocation>
        <location evidence="1">Bacterial flagellum</location>
    </subcellularLocation>
</comment>
<dbReference type="GO" id="GO:0071973">
    <property type="term" value="P:bacterial-type flagellum-dependent cell motility"/>
    <property type="evidence" value="ECO:0007669"/>
    <property type="project" value="InterPro"/>
</dbReference>
<dbReference type="Pfam" id="PF00700">
    <property type="entry name" value="Flagellin_C"/>
    <property type="match status" value="1"/>
</dbReference>
<dbReference type="AlphaFoldDB" id="A0A0A5GS13"/>
<name>A0A0A5GS13_9BACI</name>
<reference evidence="7 8" key="1">
    <citation type="submission" date="2013-08" db="EMBL/GenBank/DDBJ databases">
        <authorList>
            <person name="Huang J."/>
            <person name="Wang G."/>
        </authorList>
    </citation>
    <scope>NUCLEOTIDE SEQUENCE [LARGE SCALE GENOMIC DNA]</scope>
    <source>
        <strain evidence="7 8">JSM 076056</strain>
    </source>
</reference>
<evidence type="ECO:0000256" key="4">
    <source>
        <dbReference type="SAM" id="MobiDB-lite"/>
    </source>
</evidence>
<dbReference type="Gene3D" id="1.20.1330.10">
    <property type="entry name" value="f41 fragment of flagellin, N-terminal domain"/>
    <property type="match status" value="1"/>
</dbReference>
<evidence type="ECO:0000313" key="8">
    <source>
        <dbReference type="Proteomes" id="UP000030528"/>
    </source>
</evidence>
<dbReference type="Pfam" id="PF00669">
    <property type="entry name" value="Flagellin_N"/>
    <property type="match status" value="1"/>
</dbReference>
<feature type="region of interest" description="Disordered" evidence="4">
    <location>
        <begin position="135"/>
        <end position="157"/>
    </location>
</feature>
<dbReference type="OrthoDB" id="9758307at2"/>
<proteinExistence type="inferred from homology"/>
<evidence type="ECO:0000259" key="6">
    <source>
        <dbReference type="Pfam" id="PF00700"/>
    </source>
</evidence>
<dbReference type="STRING" id="1385510.GCA_000425205_00107"/>
<dbReference type="GO" id="GO:0009424">
    <property type="term" value="C:bacterial-type flagellum hook"/>
    <property type="evidence" value="ECO:0007669"/>
    <property type="project" value="InterPro"/>
</dbReference>
<dbReference type="PANTHER" id="PTHR42792:SF1">
    <property type="entry name" value="FLAGELLAR HOOK-ASSOCIATED PROTEIN 3"/>
    <property type="match status" value="1"/>
</dbReference>